<feature type="region of interest" description="Disordered" evidence="2">
    <location>
        <begin position="165"/>
        <end position="208"/>
    </location>
</feature>
<feature type="compositionally biased region" description="Basic residues" evidence="2">
    <location>
        <begin position="197"/>
        <end position="208"/>
    </location>
</feature>
<protein>
    <submittedName>
        <fullName evidence="3">Uncharacterized protein</fullName>
    </submittedName>
</protein>
<accession>A0A168TDJ1</accession>
<dbReference type="AlphaFoldDB" id="A0A168TDJ1"/>
<dbReference type="EMBL" id="LT555221">
    <property type="protein sequence ID" value="SAM09874.1"/>
    <property type="molecule type" value="Genomic_DNA"/>
</dbReference>
<dbReference type="Proteomes" id="UP000078561">
    <property type="component" value="Unassembled WGS sequence"/>
</dbReference>
<evidence type="ECO:0000256" key="2">
    <source>
        <dbReference type="SAM" id="MobiDB-lite"/>
    </source>
</evidence>
<feature type="region of interest" description="Disordered" evidence="2">
    <location>
        <begin position="57"/>
        <end position="89"/>
    </location>
</feature>
<evidence type="ECO:0000313" key="3">
    <source>
        <dbReference type="EMBL" id="SAM09874.1"/>
    </source>
</evidence>
<evidence type="ECO:0000313" key="4">
    <source>
        <dbReference type="Proteomes" id="UP000078561"/>
    </source>
</evidence>
<feature type="compositionally biased region" description="Low complexity" evidence="2">
    <location>
        <begin position="175"/>
        <end position="196"/>
    </location>
</feature>
<gene>
    <name evidence="3" type="primary">ABSGL_15585.1 scaffold 18085</name>
</gene>
<keyword evidence="1" id="KW-0175">Coiled coil</keyword>
<sequence>MERVEMWYDMIEVKPHHLPFIIPTHPIQNKNHPTVSSYFYTRLLLFSPFYHHYNNHPSPVAQTNPNHPPSTTQSPSSLNNISPTLSDYLQSPTPNLTPLLFPDINNAPTPPTYQPPYGSVDERIAGEMEQNMIQSRRNQSTLNQEEELQQQIDLLMRRRRKTRREVCKHLHTAHSSSTSASVPSSRSRRIPSGSSTKSKKKHQSQNKD</sequence>
<feature type="coiled-coil region" evidence="1">
    <location>
        <begin position="138"/>
        <end position="165"/>
    </location>
</feature>
<dbReference type="InParanoid" id="A0A168TDJ1"/>
<organism evidence="3">
    <name type="scientific">Absidia glauca</name>
    <name type="common">Pin mould</name>
    <dbReference type="NCBI Taxonomy" id="4829"/>
    <lineage>
        <taxon>Eukaryota</taxon>
        <taxon>Fungi</taxon>
        <taxon>Fungi incertae sedis</taxon>
        <taxon>Mucoromycota</taxon>
        <taxon>Mucoromycotina</taxon>
        <taxon>Mucoromycetes</taxon>
        <taxon>Mucorales</taxon>
        <taxon>Cunninghamellaceae</taxon>
        <taxon>Absidia</taxon>
    </lineage>
</organism>
<proteinExistence type="predicted"/>
<evidence type="ECO:0000256" key="1">
    <source>
        <dbReference type="SAM" id="Coils"/>
    </source>
</evidence>
<name>A0A168TDJ1_ABSGL</name>
<reference evidence="3" key="1">
    <citation type="submission" date="2016-04" db="EMBL/GenBank/DDBJ databases">
        <authorList>
            <person name="Evans L.H."/>
            <person name="Alamgir A."/>
            <person name="Owens N."/>
            <person name="Weber N.D."/>
            <person name="Virtaneva K."/>
            <person name="Barbian K."/>
            <person name="Babar A."/>
            <person name="Rosenke K."/>
        </authorList>
    </citation>
    <scope>NUCLEOTIDE SEQUENCE [LARGE SCALE GENOMIC DNA]</scope>
    <source>
        <strain evidence="3">CBS 101.48</strain>
    </source>
</reference>
<keyword evidence="4" id="KW-1185">Reference proteome</keyword>